<dbReference type="RefSeq" id="WP_200306889.1">
    <property type="nucleotide sequence ID" value="NZ_NRSG01000672.1"/>
</dbReference>
<proteinExistence type="predicted"/>
<dbReference type="Proteomes" id="UP000697995">
    <property type="component" value="Unassembled WGS sequence"/>
</dbReference>
<gene>
    <name evidence="2" type="ORF">CKO45_31320</name>
</gene>
<organism evidence="2 3">
    <name type="scientific">Paracraurococcus ruber</name>
    <dbReference type="NCBI Taxonomy" id="77675"/>
    <lineage>
        <taxon>Bacteria</taxon>
        <taxon>Pseudomonadati</taxon>
        <taxon>Pseudomonadota</taxon>
        <taxon>Alphaproteobacteria</taxon>
        <taxon>Acetobacterales</taxon>
        <taxon>Roseomonadaceae</taxon>
        <taxon>Paracraurococcus</taxon>
    </lineage>
</organism>
<protein>
    <submittedName>
        <fullName evidence="2">Uncharacterized protein</fullName>
    </submittedName>
</protein>
<evidence type="ECO:0000256" key="1">
    <source>
        <dbReference type="SAM" id="MobiDB-lite"/>
    </source>
</evidence>
<feature type="non-terminal residue" evidence="2">
    <location>
        <position position="541"/>
    </location>
</feature>
<name>A0ABS1D707_9PROT</name>
<comment type="caution">
    <text evidence="2">The sequence shown here is derived from an EMBL/GenBank/DDBJ whole genome shotgun (WGS) entry which is preliminary data.</text>
</comment>
<sequence length="541" mass="56373">FLRAAALPAPPPRAGLVRWDVAALEQAATGLDDHALFLVRDLPELPEPLRQGIRQAAQEGLAAGLRGAVARAQLPAESGRDLVPALEAARAAHPVLLRLVGGLRAAGAAADAAALAEAVAQPSQRLLDSAWLLLDAGSAYQPPVAAQLGWAEGKLDLAALYALSDAALLPGLLARERERLQRLAGLAAPVLATLSAPDLGAAGALPLAARWRGVAEELQRHAQGRPGTLAALERLVAQDLPALTPAACADLAARNGGDWFAEQAARLRTRVRALCRREAEARGTGAWDSLGESFGRLLAGRWPFAPLSAAERGPYATVQQVAEFYADFDNKAAATLAALPADPTLAAEMRRVIEQLRQARAFLRPLAGLEGAEPGLTLTPQFRLLPEQEQGGDAIIEWRLAGRAATTSSMGPPRPVPWRIGDPLTLSLRWARNAPLQPVQVLPGGPRAEAGLVTIAARDPWALVTLARRLAPMAGDWQATPGDPGPVLAIEVQTAESGTAAGSAPISTVAEPSETIPGPPGTQPGSRQGAVWLVSVAAGML</sequence>
<evidence type="ECO:0000313" key="3">
    <source>
        <dbReference type="Proteomes" id="UP000697995"/>
    </source>
</evidence>
<accession>A0ABS1D707</accession>
<keyword evidence="3" id="KW-1185">Reference proteome</keyword>
<feature type="non-terminal residue" evidence="2">
    <location>
        <position position="1"/>
    </location>
</feature>
<feature type="region of interest" description="Disordered" evidence="1">
    <location>
        <begin position="499"/>
        <end position="528"/>
    </location>
</feature>
<evidence type="ECO:0000313" key="2">
    <source>
        <dbReference type="EMBL" id="MBK1662666.1"/>
    </source>
</evidence>
<dbReference type="EMBL" id="NRSG01000672">
    <property type="protein sequence ID" value="MBK1662666.1"/>
    <property type="molecule type" value="Genomic_DNA"/>
</dbReference>
<reference evidence="2 3" key="1">
    <citation type="journal article" date="2020" name="Microorganisms">
        <title>Osmotic Adaptation and Compatible Solute Biosynthesis of Phototrophic Bacteria as Revealed from Genome Analyses.</title>
        <authorList>
            <person name="Imhoff J.F."/>
            <person name="Rahn T."/>
            <person name="Kunzel S."/>
            <person name="Keller A."/>
            <person name="Neulinger S.C."/>
        </authorList>
    </citation>
    <scope>NUCLEOTIDE SEQUENCE [LARGE SCALE GENOMIC DNA]</scope>
    <source>
        <strain evidence="2 3">DSM 15382</strain>
    </source>
</reference>